<dbReference type="Proteomes" id="UP000800096">
    <property type="component" value="Unassembled WGS sequence"/>
</dbReference>
<protein>
    <submittedName>
        <fullName evidence="1">Uncharacterized protein</fullName>
    </submittedName>
</protein>
<evidence type="ECO:0000313" key="1">
    <source>
        <dbReference type="EMBL" id="KAF1912137.1"/>
    </source>
</evidence>
<keyword evidence="2" id="KW-1185">Reference proteome</keyword>
<organism evidence="1 2">
    <name type="scientific">Ampelomyces quisqualis</name>
    <name type="common">Powdery mildew agent</name>
    <dbReference type="NCBI Taxonomy" id="50730"/>
    <lineage>
        <taxon>Eukaryota</taxon>
        <taxon>Fungi</taxon>
        <taxon>Dikarya</taxon>
        <taxon>Ascomycota</taxon>
        <taxon>Pezizomycotina</taxon>
        <taxon>Dothideomycetes</taxon>
        <taxon>Pleosporomycetidae</taxon>
        <taxon>Pleosporales</taxon>
        <taxon>Pleosporineae</taxon>
        <taxon>Phaeosphaeriaceae</taxon>
        <taxon>Ampelomyces</taxon>
    </lineage>
</organism>
<accession>A0A6A5QD23</accession>
<gene>
    <name evidence="1" type="ORF">BDU57DRAFT_523519</name>
</gene>
<sequence length="71" mass="8352">MTTQLCYLVRSKISYPRVRQRLTLAKVRLQRKRASLRRTTHTGQHLGQKVAWMNAGTYFTRLLRESATRSC</sequence>
<evidence type="ECO:0000313" key="2">
    <source>
        <dbReference type="Proteomes" id="UP000800096"/>
    </source>
</evidence>
<dbReference type="AlphaFoldDB" id="A0A6A5QD23"/>
<proteinExistence type="predicted"/>
<reference evidence="1" key="1">
    <citation type="journal article" date="2020" name="Stud. Mycol.">
        <title>101 Dothideomycetes genomes: a test case for predicting lifestyles and emergence of pathogens.</title>
        <authorList>
            <person name="Haridas S."/>
            <person name="Albert R."/>
            <person name="Binder M."/>
            <person name="Bloem J."/>
            <person name="Labutti K."/>
            <person name="Salamov A."/>
            <person name="Andreopoulos B."/>
            <person name="Baker S."/>
            <person name="Barry K."/>
            <person name="Bills G."/>
            <person name="Bluhm B."/>
            <person name="Cannon C."/>
            <person name="Castanera R."/>
            <person name="Culley D."/>
            <person name="Daum C."/>
            <person name="Ezra D."/>
            <person name="Gonzalez J."/>
            <person name="Henrissat B."/>
            <person name="Kuo A."/>
            <person name="Liang C."/>
            <person name="Lipzen A."/>
            <person name="Lutzoni F."/>
            <person name="Magnuson J."/>
            <person name="Mondo S."/>
            <person name="Nolan M."/>
            <person name="Ohm R."/>
            <person name="Pangilinan J."/>
            <person name="Park H.-J."/>
            <person name="Ramirez L."/>
            <person name="Alfaro M."/>
            <person name="Sun H."/>
            <person name="Tritt A."/>
            <person name="Yoshinaga Y."/>
            <person name="Zwiers L.-H."/>
            <person name="Turgeon B."/>
            <person name="Goodwin S."/>
            <person name="Spatafora J."/>
            <person name="Crous P."/>
            <person name="Grigoriev I."/>
        </authorList>
    </citation>
    <scope>NUCLEOTIDE SEQUENCE</scope>
    <source>
        <strain evidence="1">HMLAC05119</strain>
    </source>
</reference>
<name>A0A6A5QD23_AMPQU</name>
<dbReference type="EMBL" id="ML979141">
    <property type="protein sequence ID" value="KAF1912137.1"/>
    <property type="molecule type" value="Genomic_DNA"/>
</dbReference>